<sequence length="1264" mass="136976">MASQSPSHPRTPHHVPGIPLTYAIPSATNTPYHPYNTPPKSPPSPSYNRNYSSHSSSDPHAQQIALLQETINRLQLIDSSRAEAITELKIQLAIQKNDLHYAREKIVDKDAVISSLGSVIGSLTRGASVTPETETKTLASENTEGGKKRISELEKEIERYRKSDRQLRSRIRHLERGVEAGDRHDDTGHLEGERSIPVYSNGSFEGGHTIRVYENYRLGNCAVEQGWKVDKGKGKIVERDVGLGLGSVNLLERQQPYRPVPLLSSTALQPSGSWGEKKRNENSQTQAESSAPSKYALDEEKINTVECTVDSGRVSANSPPSQQTYRHTTLPGPSASQLVGSWGSSPNTSTELSTIPNTPVESSSFDPSNIDIGVCSLEDFFDNDGYPPLSFPPPLSGKPASLPSLPSTAHNSFPAPSTAACSTYSSTVRAVQEQSQEQDQIPKIEEDDRPIDEQISSNQKAMAQFINMPTPGTIKTGFVLSGTYRGADYSNPPTPQPLRNFDRFAPRNPNSPSYSNFNPPSAPGQFMRTPPTGPRAMFEKQQDCPYAFDSTLWIDAQDRNGAVEQHTAKSNGRGDTRFPDFFRYGIQFVPGEKDGNYFRTVMIGNLPLGTTILDVLARVRGGEVLSCAVVNMAGCSPGTVAARVVFKQEADAEAYVSYASTPDHPLRFSENDNLSIASISLVPTPTYPSSSKTQLRLDSQTRCLALSNIPFNFSINALEHNLACGNQYRAKGLLEMYVDEQFTLHLEFSSVELANSAFNILQTRNGYRDLRCSFEVDPCAGSVEELAVKLRPRPKLFPDNWAGNMIGKSGGESGDIDIEGGEEVESRKQLAALGKQKVVIPDFAKDDSFAKVVISARYAGESESEGSGNRSSGEGSKVLAGDGDTTHGESSSCAPVDGSLASKEKLGEEIKSENLDEGTQNGRSEYRHESAIPTSQSATIEINTTLKVLTIEQELQAALLTSKANKITTTSSSTSHPFLTPHSITSSLPSQTPLTGLAASKYASPPPPINNTDRQPRSFNRNTSAVSFTFPSSPPTSSIEPSVYPSRLSNSPPRVDLDDLIKSNRSSFASRGSGSGEIVRDEDENEVEVKDGDRTDDVVEEEQIEEVAVKPRVQLFSWTKIPRVAGGGCGKKRGLGDGAEQLTPSATRNGNVEVEVEQALAGEKVVNPDEINLDDDDNENIAEEEDKSTEVASGPISPPANSSSPTVVGKAEEIWIDIKIEDKTADLRTNPANKLTTILENVNDDEKSTDVTQVAKKGEGCCSA</sequence>
<feature type="region of interest" description="Disordered" evidence="2">
    <location>
        <begin position="860"/>
        <end position="932"/>
    </location>
</feature>
<feature type="compositionally biased region" description="Basic and acidic residues" evidence="2">
    <location>
        <begin position="176"/>
        <end position="194"/>
    </location>
</feature>
<evidence type="ECO:0000256" key="1">
    <source>
        <dbReference type="SAM" id="Coils"/>
    </source>
</evidence>
<protein>
    <submittedName>
        <fullName evidence="3">Uncharacterized protein</fullName>
    </submittedName>
</protein>
<feature type="compositionally biased region" description="Polar residues" evidence="2">
    <location>
        <begin position="1010"/>
        <end position="1026"/>
    </location>
</feature>
<dbReference type="Proteomes" id="UP001595075">
    <property type="component" value="Unassembled WGS sequence"/>
</dbReference>
<feature type="compositionally biased region" description="Basic and acidic residues" evidence="2">
    <location>
        <begin position="902"/>
        <end position="914"/>
    </location>
</feature>
<dbReference type="EMBL" id="JAZHXI010000004">
    <property type="protein sequence ID" value="KAL2072610.1"/>
    <property type="molecule type" value="Genomic_DNA"/>
</dbReference>
<feature type="compositionally biased region" description="Polar residues" evidence="2">
    <location>
        <begin position="969"/>
        <end position="994"/>
    </location>
</feature>
<reference evidence="3 4" key="1">
    <citation type="journal article" date="2024" name="Commun. Biol.">
        <title>Comparative genomic analysis of thermophilic fungi reveals convergent evolutionary adaptations and gene losses.</title>
        <authorList>
            <person name="Steindorff A.S."/>
            <person name="Aguilar-Pontes M.V."/>
            <person name="Robinson A.J."/>
            <person name="Andreopoulos B."/>
            <person name="LaButti K."/>
            <person name="Kuo A."/>
            <person name="Mondo S."/>
            <person name="Riley R."/>
            <person name="Otillar R."/>
            <person name="Haridas S."/>
            <person name="Lipzen A."/>
            <person name="Grimwood J."/>
            <person name="Schmutz J."/>
            <person name="Clum A."/>
            <person name="Reid I.D."/>
            <person name="Moisan M.C."/>
            <person name="Butler G."/>
            <person name="Nguyen T.T.M."/>
            <person name="Dewar K."/>
            <person name="Conant G."/>
            <person name="Drula E."/>
            <person name="Henrissat B."/>
            <person name="Hansel C."/>
            <person name="Singer S."/>
            <person name="Hutchinson M.I."/>
            <person name="de Vries R.P."/>
            <person name="Natvig D.O."/>
            <person name="Powell A.J."/>
            <person name="Tsang A."/>
            <person name="Grigoriev I.V."/>
        </authorList>
    </citation>
    <scope>NUCLEOTIDE SEQUENCE [LARGE SCALE GENOMIC DNA]</scope>
    <source>
        <strain evidence="3 4">CBS 494.80</strain>
    </source>
</reference>
<feature type="compositionally biased region" description="Polar residues" evidence="2">
    <location>
        <begin position="404"/>
        <end position="418"/>
    </location>
</feature>
<feature type="region of interest" description="Disordered" evidence="2">
    <location>
        <begin position="176"/>
        <end position="195"/>
    </location>
</feature>
<feature type="compositionally biased region" description="Low complexity" evidence="2">
    <location>
        <begin position="1063"/>
        <end position="1072"/>
    </location>
</feature>
<feature type="compositionally biased region" description="Polar residues" evidence="2">
    <location>
        <begin position="263"/>
        <end position="272"/>
    </location>
</feature>
<organism evidence="3 4">
    <name type="scientific">Oculimacula yallundae</name>
    <dbReference type="NCBI Taxonomy" id="86028"/>
    <lineage>
        <taxon>Eukaryota</taxon>
        <taxon>Fungi</taxon>
        <taxon>Dikarya</taxon>
        <taxon>Ascomycota</taxon>
        <taxon>Pezizomycotina</taxon>
        <taxon>Leotiomycetes</taxon>
        <taxon>Helotiales</taxon>
        <taxon>Ploettnerulaceae</taxon>
        <taxon>Oculimacula</taxon>
    </lineage>
</organism>
<feature type="region of interest" description="Disordered" evidence="2">
    <location>
        <begin position="391"/>
        <end position="418"/>
    </location>
</feature>
<feature type="region of interest" description="Disordered" evidence="2">
    <location>
        <begin position="1"/>
        <end position="60"/>
    </location>
</feature>
<comment type="caution">
    <text evidence="3">The sequence shown here is derived from an EMBL/GenBank/DDBJ whole genome shotgun (WGS) entry which is preliminary data.</text>
</comment>
<keyword evidence="4" id="KW-1185">Reference proteome</keyword>
<feature type="compositionally biased region" description="Low complexity" evidence="2">
    <location>
        <begin position="1027"/>
        <end position="1038"/>
    </location>
</feature>
<feature type="compositionally biased region" description="Acidic residues" evidence="2">
    <location>
        <begin position="1171"/>
        <end position="1187"/>
    </location>
</feature>
<accession>A0ABR4CRW9</accession>
<feature type="compositionally biased region" description="Polar residues" evidence="2">
    <location>
        <begin position="282"/>
        <end position="292"/>
    </location>
</feature>
<feature type="region of interest" description="Disordered" evidence="2">
    <location>
        <begin position="263"/>
        <end position="364"/>
    </location>
</feature>
<feature type="coiled-coil region" evidence="1">
    <location>
        <begin position="143"/>
        <end position="170"/>
    </location>
</feature>
<evidence type="ECO:0000313" key="4">
    <source>
        <dbReference type="Proteomes" id="UP001595075"/>
    </source>
</evidence>
<feature type="region of interest" description="Disordered" evidence="2">
    <location>
        <begin position="969"/>
        <end position="1091"/>
    </location>
</feature>
<keyword evidence="1" id="KW-0175">Coiled coil</keyword>
<evidence type="ECO:0000256" key="2">
    <source>
        <dbReference type="SAM" id="MobiDB-lite"/>
    </source>
</evidence>
<feature type="compositionally biased region" description="Polar residues" evidence="2">
    <location>
        <begin position="314"/>
        <end position="327"/>
    </location>
</feature>
<evidence type="ECO:0000313" key="3">
    <source>
        <dbReference type="EMBL" id="KAL2072610.1"/>
    </source>
</evidence>
<name>A0ABR4CRW9_9HELO</name>
<feature type="compositionally biased region" description="Pro residues" evidence="2">
    <location>
        <begin position="36"/>
        <end position="45"/>
    </location>
</feature>
<feature type="compositionally biased region" description="Low complexity" evidence="2">
    <location>
        <begin position="46"/>
        <end position="60"/>
    </location>
</feature>
<proteinExistence type="predicted"/>
<feature type="compositionally biased region" description="Polar residues" evidence="2">
    <location>
        <begin position="334"/>
        <end position="364"/>
    </location>
</feature>
<feature type="compositionally biased region" description="Low complexity" evidence="2">
    <location>
        <begin position="865"/>
        <end position="876"/>
    </location>
</feature>
<gene>
    <name evidence="3" type="ORF">VTL71DRAFT_11953</name>
</gene>
<feature type="region of interest" description="Disordered" evidence="2">
    <location>
        <begin position="1129"/>
        <end position="1150"/>
    </location>
</feature>
<feature type="region of interest" description="Disordered" evidence="2">
    <location>
        <begin position="1167"/>
        <end position="1208"/>
    </location>
</feature>